<dbReference type="InterPro" id="IPR001173">
    <property type="entry name" value="Glyco_trans_2-like"/>
</dbReference>
<proteinExistence type="predicted"/>
<dbReference type="Proteomes" id="UP001205906">
    <property type="component" value="Unassembled WGS sequence"/>
</dbReference>
<dbReference type="PANTHER" id="PTHR43685:SF11">
    <property type="entry name" value="GLYCOSYLTRANSFERASE TAGX-RELATED"/>
    <property type="match status" value="1"/>
</dbReference>
<dbReference type="SUPFAM" id="SSF53448">
    <property type="entry name" value="Nucleotide-diphospho-sugar transferases"/>
    <property type="match status" value="1"/>
</dbReference>
<comment type="caution">
    <text evidence="2">The sequence shown here is derived from an EMBL/GenBank/DDBJ whole genome shotgun (WGS) entry which is preliminary data.</text>
</comment>
<feature type="domain" description="Glycosyltransferase 2-like" evidence="1">
    <location>
        <begin position="5"/>
        <end position="119"/>
    </location>
</feature>
<keyword evidence="3" id="KW-1185">Reference proteome</keyword>
<dbReference type="Gene3D" id="3.90.550.10">
    <property type="entry name" value="Spore Coat Polysaccharide Biosynthesis Protein SpsA, Chain A"/>
    <property type="match status" value="1"/>
</dbReference>
<evidence type="ECO:0000259" key="1">
    <source>
        <dbReference type="Pfam" id="PF00535"/>
    </source>
</evidence>
<name>A0ABT1C2S2_9HYPH</name>
<evidence type="ECO:0000313" key="3">
    <source>
        <dbReference type="Proteomes" id="UP001205906"/>
    </source>
</evidence>
<dbReference type="CDD" id="cd00761">
    <property type="entry name" value="Glyco_tranf_GTA_type"/>
    <property type="match status" value="1"/>
</dbReference>
<protein>
    <submittedName>
        <fullName evidence="2">Glycosyltransferase family 2 protein</fullName>
    </submittedName>
</protein>
<dbReference type="InterPro" id="IPR029044">
    <property type="entry name" value="Nucleotide-diphossugar_trans"/>
</dbReference>
<organism evidence="2 3">
    <name type="scientific">Mesorhizobium liriopis</name>
    <dbReference type="NCBI Taxonomy" id="2953882"/>
    <lineage>
        <taxon>Bacteria</taxon>
        <taxon>Pseudomonadati</taxon>
        <taxon>Pseudomonadota</taxon>
        <taxon>Alphaproteobacteria</taxon>
        <taxon>Hyphomicrobiales</taxon>
        <taxon>Phyllobacteriaceae</taxon>
        <taxon>Mesorhizobium</taxon>
    </lineage>
</organism>
<dbReference type="InterPro" id="IPR050834">
    <property type="entry name" value="Glycosyltransf_2"/>
</dbReference>
<gene>
    <name evidence="2" type="ORF">NGM99_04875</name>
</gene>
<dbReference type="RefSeq" id="WP_252816542.1">
    <property type="nucleotide sequence ID" value="NZ_JAMXQS010000002.1"/>
</dbReference>
<dbReference type="PANTHER" id="PTHR43685">
    <property type="entry name" value="GLYCOSYLTRANSFERASE"/>
    <property type="match status" value="1"/>
</dbReference>
<reference evidence="2 3" key="1">
    <citation type="submission" date="2022-06" db="EMBL/GenBank/DDBJ databases">
        <title>Mesorhizobium sp. strain RP14 Genome sequencing and assembly.</title>
        <authorList>
            <person name="Kim I."/>
        </authorList>
    </citation>
    <scope>NUCLEOTIDE SEQUENCE [LARGE SCALE GENOMIC DNA]</scope>
    <source>
        <strain evidence="3">RP14(2022)</strain>
    </source>
</reference>
<accession>A0ABT1C2S2</accession>
<evidence type="ECO:0000313" key="2">
    <source>
        <dbReference type="EMBL" id="MCO6049120.1"/>
    </source>
</evidence>
<sequence>MSLVSVILPTYNRSDSLCRAAKSVLDQSYADLELIVVDDASTENIEAVVRQWNDERVRLVRRAANGGAAAARNTGLAHAKGRFIAFQDSDDIWLPGKLDRQMKLLATLPPSVGAVTGSKLLYRSGNRQRRVLPQVSVEPAPENAISLECDQLEHLLWENRLSVQNALFRRDCYPCDEWFDPRAKANEDWDFAVRLARRTKIFEHLEPVVLAFASADSVSSSNRRQHIGAVRLMKKNKDLKPRFPQHFSYNEFYLGRFLAATGKPRLGFRFVAAALVAYPSLLKLIIRRKLERAFGRISLRGMEAGTRPSTRSENGDAGGIAVACLQKATMQGFCEPTDCPARSD</sequence>
<dbReference type="EMBL" id="JAMXQS010000002">
    <property type="protein sequence ID" value="MCO6049120.1"/>
    <property type="molecule type" value="Genomic_DNA"/>
</dbReference>
<dbReference type="Pfam" id="PF00535">
    <property type="entry name" value="Glycos_transf_2"/>
    <property type="match status" value="1"/>
</dbReference>